<keyword evidence="6 9" id="KW-0460">Magnesium</keyword>
<dbReference type="SUPFAM" id="SSF53613">
    <property type="entry name" value="Ribokinase-like"/>
    <property type="match status" value="1"/>
</dbReference>
<feature type="domain" description="Carbohydrate kinase PfkB" evidence="11">
    <location>
        <begin position="2"/>
        <end position="283"/>
    </location>
</feature>
<keyword evidence="5 9" id="KW-0067">ATP-binding</keyword>
<evidence type="ECO:0000256" key="10">
    <source>
        <dbReference type="NCBIfam" id="TIGR02152"/>
    </source>
</evidence>
<keyword evidence="7 9" id="KW-0630">Potassium</keyword>
<feature type="binding site" evidence="9">
    <location>
        <begin position="210"/>
        <end position="215"/>
    </location>
    <ligand>
        <name>ATP</name>
        <dbReference type="ChEBI" id="CHEBI:30616"/>
    </ligand>
</feature>
<dbReference type="Pfam" id="PF00294">
    <property type="entry name" value="PfkB"/>
    <property type="match status" value="1"/>
</dbReference>
<feature type="binding site" evidence="9">
    <location>
        <position position="277"/>
    </location>
    <ligand>
        <name>K(+)</name>
        <dbReference type="ChEBI" id="CHEBI:29103"/>
    </ligand>
</feature>
<comment type="subcellular location">
    <subcellularLocation>
        <location evidence="9">Cytoplasm</location>
    </subcellularLocation>
</comment>
<feature type="binding site" evidence="9">
    <location>
        <position position="242"/>
    </location>
    <ligand>
        <name>substrate</name>
    </ligand>
</feature>
<evidence type="ECO:0000256" key="8">
    <source>
        <dbReference type="ARBA" id="ARBA00023277"/>
    </source>
</evidence>
<dbReference type="AlphaFoldDB" id="A0A6M0H3W8"/>
<dbReference type="RefSeq" id="WP_199869763.1">
    <property type="nucleotide sequence ID" value="NZ_JAAGPU010000012.1"/>
</dbReference>
<feature type="binding site" evidence="9">
    <location>
        <position position="238"/>
    </location>
    <ligand>
        <name>K(+)</name>
        <dbReference type="ChEBI" id="CHEBI:29103"/>
    </ligand>
</feature>
<dbReference type="PANTHER" id="PTHR10584">
    <property type="entry name" value="SUGAR KINASE"/>
    <property type="match status" value="1"/>
</dbReference>
<dbReference type="GO" id="GO:0005829">
    <property type="term" value="C:cytosol"/>
    <property type="evidence" value="ECO:0007669"/>
    <property type="project" value="TreeGrafter"/>
</dbReference>
<protein>
    <recommendedName>
        <fullName evidence="9 10">Ribokinase</fullName>
        <shortName evidence="9">RK</shortName>
        <ecNumber evidence="9 10">2.7.1.15</ecNumber>
    </recommendedName>
</protein>
<dbReference type="NCBIfam" id="TIGR02152">
    <property type="entry name" value="D_ribokin_bact"/>
    <property type="match status" value="1"/>
</dbReference>
<evidence type="ECO:0000313" key="13">
    <source>
        <dbReference type="Proteomes" id="UP000481872"/>
    </source>
</evidence>
<dbReference type="Proteomes" id="UP000481872">
    <property type="component" value="Unassembled WGS sequence"/>
</dbReference>
<feature type="binding site" evidence="9">
    <location>
        <position position="182"/>
    </location>
    <ligand>
        <name>ATP</name>
        <dbReference type="ChEBI" id="CHEBI:30616"/>
    </ligand>
</feature>
<proteinExistence type="inferred from homology"/>
<keyword evidence="1 9" id="KW-0808">Transferase</keyword>
<dbReference type="HAMAP" id="MF_01987">
    <property type="entry name" value="Ribokinase"/>
    <property type="match status" value="1"/>
</dbReference>
<keyword evidence="8 9" id="KW-0119">Carbohydrate metabolism</keyword>
<accession>A0A6M0H3W8</accession>
<comment type="cofactor">
    <cofactor evidence="9">
        <name>Mg(2+)</name>
        <dbReference type="ChEBI" id="CHEBI:18420"/>
    </cofactor>
    <text evidence="9">Requires a divalent cation, most likely magnesium in vivo, as an electrophilic catalyst to aid phosphoryl group transfer. It is the chelate of the metal and the nucleotide that is the actual substrate.</text>
</comment>
<feature type="binding site" evidence="9">
    <location>
        <begin position="38"/>
        <end position="42"/>
    </location>
    <ligand>
        <name>substrate</name>
    </ligand>
</feature>
<dbReference type="EC" id="2.7.1.15" evidence="9 10"/>
<dbReference type="GO" id="GO:0019303">
    <property type="term" value="P:D-ribose catabolic process"/>
    <property type="evidence" value="ECO:0007669"/>
    <property type="project" value="UniProtKB-UniRule"/>
</dbReference>
<dbReference type="GO" id="GO:0046872">
    <property type="term" value="F:metal ion binding"/>
    <property type="evidence" value="ECO:0007669"/>
    <property type="project" value="UniProtKB-KW"/>
</dbReference>
<comment type="pathway">
    <text evidence="9">Carbohydrate metabolism; D-ribose degradation; D-ribose 5-phosphate from beta-D-ribopyranose: step 2/2.</text>
</comment>
<evidence type="ECO:0000256" key="4">
    <source>
        <dbReference type="ARBA" id="ARBA00022777"/>
    </source>
</evidence>
<feature type="active site" description="Proton acceptor" evidence="9">
    <location>
        <position position="242"/>
    </location>
</feature>
<name>A0A6M0H3W8_9CLOT</name>
<dbReference type="GO" id="GO:0005524">
    <property type="term" value="F:ATP binding"/>
    <property type="evidence" value="ECO:0007669"/>
    <property type="project" value="UniProtKB-UniRule"/>
</dbReference>
<dbReference type="GO" id="GO:0004747">
    <property type="term" value="F:ribokinase activity"/>
    <property type="evidence" value="ECO:0007669"/>
    <property type="project" value="UniProtKB-UniRule"/>
</dbReference>
<dbReference type="InterPro" id="IPR029056">
    <property type="entry name" value="Ribokinase-like"/>
</dbReference>
<comment type="activity regulation">
    <text evidence="9">Activated by a monovalent cation that binds near, but not in, the active site. The most likely occupant of the site in vivo is potassium. Ion binding induces a conformational change that may alter substrate affinity.</text>
</comment>
<keyword evidence="9" id="KW-0963">Cytoplasm</keyword>
<evidence type="ECO:0000313" key="12">
    <source>
        <dbReference type="EMBL" id="NEU04773.1"/>
    </source>
</evidence>
<dbReference type="InterPro" id="IPR011611">
    <property type="entry name" value="PfkB_dom"/>
</dbReference>
<comment type="function">
    <text evidence="9">Catalyzes the phosphorylation of ribose at O-5 in a reaction requiring ATP and magnesium. The resulting D-ribose-5-phosphate can then be used either for sythesis of nucleotides, histidine, and tryptophan, or as a component of the pentose phosphate pathway.</text>
</comment>
<dbReference type="PRINTS" id="PR00990">
    <property type="entry name" value="RIBOKINASE"/>
</dbReference>
<keyword evidence="2 9" id="KW-0479">Metal-binding</keyword>
<keyword evidence="3 9" id="KW-0547">Nucleotide-binding</keyword>
<organism evidence="12 13">
    <name type="scientific">Clostridium senegalense</name>
    <dbReference type="NCBI Taxonomy" id="1465809"/>
    <lineage>
        <taxon>Bacteria</taxon>
        <taxon>Bacillati</taxon>
        <taxon>Bacillota</taxon>
        <taxon>Clostridia</taxon>
        <taxon>Eubacteriales</taxon>
        <taxon>Clostridiaceae</taxon>
        <taxon>Clostridium</taxon>
    </lineage>
</organism>
<keyword evidence="13" id="KW-1185">Reference proteome</keyword>
<comment type="catalytic activity">
    <reaction evidence="9">
        <text>D-ribose + ATP = D-ribose 5-phosphate + ADP + H(+)</text>
        <dbReference type="Rhea" id="RHEA:13697"/>
        <dbReference type="ChEBI" id="CHEBI:15378"/>
        <dbReference type="ChEBI" id="CHEBI:30616"/>
        <dbReference type="ChEBI" id="CHEBI:47013"/>
        <dbReference type="ChEBI" id="CHEBI:78346"/>
        <dbReference type="ChEBI" id="CHEBI:456216"/>
        <dbReference type="EC" id="2.7.1.15"/>
    </reaction>
</comment>
<comment type="subunit">
    <text evidence="9">Homodimer.</text>
</comment>
<dbReference type="EMBL" id="JAAGPU010000012">
    <property type="protein sequence ID" value="NEU04773.1"/>
    <property type="molecule type" value="Genomic_DNA"/>
</dbReference>
<evidence type="ECO:0000256" key="7">
    <source>
        <dbReference type="ARBA" id="ARBA00022958"/>
    </source>
</evidence>
<comment type="caution">
    <text evidence="12">The sequence shown here is derived from an EMBL/GenBank/DDBJ whole genome shotgun (WGS) entry which is preliminary data.</text>
</comment>
<evidence type="ECO:0000256" key="3">
    <source>
        <dbReference type="ARBA" id="ARBA00022741"/>
    </source>
</evidence>
<evidence type="ECO:0000256" key="2">
    <source>
        <dbReference type="ARBA" id="ARBA00022723"/>
    </source>
</evidence>
<feature type="binding site" evidence="9">
    <location>
        <begin position="241"/>
        <end position="242"/>
    </location>
    <ligand>
        <name>ATP</name>
        <dbReference type="ChEBI" id="CHEBI:30616"/>
    </ligand>
</feature>
<evidence type="ECO:0000256" key="6">
    <source>
        <dbReference type="ARBA" id="ARBA00022842"/>
    </source>
</evidence>
<evidence type="ECO:0000259" key="11">
    <source>
        <dbReference type="Pfam" id="PF00294"/>
    </source>
</evidence>
<dbReference type="InterPro" id="IPR011877">
    <property type="entry name" value="Ribokinase"/>
</dbReference>
<dbReference type="CDD" id="cd01174">
    <property type="entry name" value="ribokinase"/>
    <property type="match status" value="1"/>
</dbReference>
<sequence length="288" mass="31231">MKIAVIGSANADLVTKTNKLPKPGETLIGESFFIGEGGKGLNQAVAASRIGGDVNFFGAIGKDTHGEFLLESMKKNNLKVKNIKICEQIKTGIANIMLCDGENSIVIVAGANSKCNIEYIKSIKEKILECDIIVLQLEIPLDTVEFIINLAYKNNKKIILNPAPAIKLSKEIVDKVSYIIPNEHEYKVVLHTENAMEKELEKYPNKLIITNGENGVWYFDGKEVVNIPAKKVKVIDTTGAGDTFVGTFAGAIANKFALKEAIEFGVKCSGISVTKLGAQGGMPYLKDL</sequence>
<evidence type="ECO:0000256" key="1">
    <source>
        <dbReference type="ARBA" id="ARBA00022679"/>
    </source>
</evidence>
<comment type="caution">
    <text evidence="9">Lacks conserved residue(s) required for the propagation of feature annotation.</text>
</comment>
<feature type="binding site" evidence="9">
    <location>
        <position position="275"/>
    </location>
    <ligand>
        <name>K(+)</name>
        <dbReference type="ChEBI" id="CHEBI:29103"/>
    </ligand>
</feature>
<reference evidence="12 13" key="1">
    <citation type="submission" date="2020-02" db="EMBL/GenBank/DDBJ databases">
        <title>Genome assembly of a novel Clostridium senegalense strain.</title>
        <authorList>
            <person name="Gupta T.B."/>
            <person name="Jauregui R."/>
            <person name="Maclean P."/>
            <person name="Nawarathana A."/>
            <person name="Brightwell G."/>
        </authorList>
    </citation>
    <scope>NUCLEOTIDE SEQUENCE [LARGE SCALE GENOMIC DNA]</scope>
    <source>
        <strain evidence="12 13">AGRFS4</strain>
    </source>
</reference>
<dbReference type="InterPro" id="IPR002139">
    <property type="entry name" value="Ribo/fructo_kinase"/>
</dbReference>
<feature type="binding site" evidence="9">
    <location>
        <position position="138"/>
    </location>
    <ligand>
        <name>substrate</name>
    </ligand>
</feature>
<gene>
    <name evidence="9 12" type="primary">rbsK</name>
    <name evidence="12" type="ORF">G3M99_07885</name>
</gene>
<dbReference type="Gene3D" id="3.40.1190.20">
    <property type="match status" value="1"/>
</dbReference>
<evidence type="ECO:0000256" key="9">
    <source>
        <dbReference type="HAMAP-Rule" id="MF_01987"/>
    </source>
</evidence>
<feature type="binding site" evidence="9">
    <location>
        <position position="236"/>
    </location>
    <ligand>
        <name>K(+)</name>
        <dbReference type="ChEBI" id="CHEBI:29103"/>
    </ligand>
</feature>
<keyword evidence="4 9" id="KW-0418">Kinase</keyword>
<feature type="binding site" evidence="9">
    <location>
        <position position="272"/>
    </location>
    <ligand>
        <name>K(+)</name>
        <dbReference type="ChEBI" id="CHEBI:29103"/>
    </ligand>
</feature>
<dbReference type="PANTHER" id="PTHR10584:SF166">
    <property type="entry name" value="RIBOKINASE"/>
    <property type="match status" value="1"/>
</dbReference>
<dbReference type="UniPathway" id="UPA00916">
    <property type="reaction ID" value="UER00889"/>
</dbReference>
<evidence type="ECO:0000256" key="5">
    <source>
        <dbReference type="ARBA" id="ARBA00022840"/>
    </source>
</evidence>
<comment type="similarity">
    <text evidence="9">Belongs to the carbohydrate kinase PfkB family. Ribokinase subfamily.</text>
</comment>
<feature type="binding site" evidence="9">
    <location>
        <begin position="10"/>
        <end position="12"/>
    </location>
    <ligand>
        <name>substrate</name>
    </ligand>
</feature>